<keyword evidence="1" id="KW-0175">Coiled coil</keyword>
<keyword evidence="3" id="KW-1185">Reference proteome</keyword>
<feature type="coiled-coil region" evidence="1">
    <location>
        <begin position="314"/>
        <end position="391"/>
    </location>
</feature>
<organism evidence="2 3">
    <name type="scientific">Astathelohania contejeani</name>
    <dbReference type="NCBI Taxonomy" id="164912"/>
    <lineage>
        <taxon>Eukaryota</taxon>
        <taxon>Fungi</taxon>
        <taxon>Fungi incertae sedis</taxon>
        <taxon>Microsporidia</taxon>
        <taxon>Astathelohaniidae</taxon>
        <taxon>Astathelohania</taxon>
    </lineage>
</organism>
<evidence type="ECO:0000313" key="3">
    <source>
        <dbReference type="Proteomes" id="UP001516464"/>
    </source>
</evidence>
<evidence type="ECO:0000313" key="2">
    <source>
        <dbReference type="EMBL" id="KAF7683736.1"/>
    </source>
</evidence>
<gene>
    <name evidence="2" type="ORF">TCON_1057</name>
</gene>
<protein>
    <recommendedName>
        <fullName evidence="4">Rhoptry protein</fullName>
    </recommendedName>
</protein>
<dbReference type="EMBL" id="SBIQ01000056">
    <property type="protein sequence ID" value="KAF7683736.1"/>
    <property type="molecule type" value="Genomic_DNA"/>
</dbReference>
<name>A0ABQ7HZT9_9MICR</name>
<comment type="caution">
    <text evidence="2">The sequence shown here is derived from an EMBL/GenBank/DDBJ whole genome shotgun (WGS) entry which is preliminary data.</text>
</comment>
<reference evidence="2 3" key="1">
    <citation type="submission" date="2019-01" db="EMBL/GenBank/DDBJ databases">
        <title>Genomes sequencing and comparative genomics of infectious freshwater microsporidia, Cucumispora dikerogammari and Thelohania contejeani.</title>
        <authorList>
            <person name="Cormier A."/>
            <person name="Giraud I."/>
            <person name="Wattier R."/>
            <person name="Teixeira M."/>
            <person name="Grandjean F."/>
            <person name="Rigaud T."/>
            <person name="Cordaux R."/>
        </authorList>
    </citation>
    <scope>NUCLEOTIDE SEQUENCE [LARGE SCALE GENOMIC DNA]</scope>
    <source>
        <strain evidence="2">T1</strain>
        <tissue evidence="2">Spores</tissue>
    </source>
</reference>
<proteinExistence type="predicted"/>
<sequence length="457" mass="53989">MKKEIESKFLFDKPFKLTKLDINIPTGRLHTSSDIYKDLDNMFGIISDDINIENKLDKDKSNENIILQNEPQREVLETNKTIDDIYLSKKNISLNQVNMSNIYINKNIDESKPEDYIQDISTIKEKSENEFNDNNIKIEDIKLPENILLPEFDFSTSKKDLENITNSDFKEIINRLPSFINNLISDDEKTKNILEELKNKIKVEEILKNEEISKNVNLNFKMNEALTIIKELQNNNELQALQINNLNDIINEINMRYSNQINLLSNEKFNIQLQLNNIKKDIQMQNIEIKTFNYKLAMTKQNSLILINNVMNIIKELYRIIEIYNQKKENYIDNHVKQVKTLKEINNKTIENLKLTIKSLEDKIITKTNEINDLNDNIKSLNKREETLNIIIKESKNSEKILLKDLTHWKEKHKALLNENFIMKIKTKKNKKLHNNKKKRSTIVEAFDSDLWDVFNE</sequence>
<evidence type="ECO:0000256" key="1">
    <source>
        <dbReference type="SAM" id="Coils"/>
    </source>
</evidence>
<accession>A0ABQ7HZT9</accession>
<dbReference type="Proteomes" id="UP001516464">
    <property type="component" value="Unassembled WGS sequence"/>
</dbReference>
<feature type="coiled-coil region" evidence="1">
    <location>
        <begin position="180"/>
        <end position="249"/>
    </location>
</feature>
<evidence type="ECO:0008006" key="4">
    <source>
        <dbReference type="Google" id="ProtNLM"/>
    </source>
</evidence>